<sequence>MKNSSKFLLAMLGAAAIQAQYADNFYRYGERKRYPAPDSRNGFNKTTVKAVDSRQLREFSIKGHKVMAFSKKDAITRLKHQKKI</sequence>
<name>A0A4P7W448_9BACT</name>
<evidence type="ECO:0000313" key="2">
    <source>
        <dbReference type="EMBL" id="QCD42816.1"/>
    </source>
</evidence>
<dbReference type="RefSeq" id="WP_128701834.1">
    <property type="nucleotide sequence ID" value="NZ_CP039396.1"/>
</dbReference>
<feature type="signal peptide" evidence="1">
    <location>
        <begin position="1"/>
        <end position="21"/>
    </location>
</feature>
<evidence type="ECO:0000313" key="3">
    <source>
        <dbReference type="Proteomes" id="UP000297149"/>
    </source>
</evidence>
<dbReference type="KEGG" id="ddb:E7747_11280"/>
<evidence type="ECO:0000256" key="1">
    <source>
        <dbReference type="SAM" id="SignalP"/>
    </source>
</evidence>
<accession>A0A4P7W448</accession>
<reference evidence="3" key="1">
    <citation type="submission" date="2019-02" db="EMBL/GenBank/DDBJ databases">
        <title>Isolation and identification of novel species under the genus Muribaculum.</title>
        <authorList>
            <person name="Miyake S."/>
            <person name="Ding Y."/>
            <person name="Low A."/>
            <person name="Soh M."/>
            <person name="Seedorf H."/>
        </authorList>
    </citation>
    <scope>NUCLEOTIDE SEQUENCE [LARGE SCALE GENOMIC DNA]</scope>
    <source>
        <strain evidence="3">H5</strain>
    </source>
</reference>
<feature type="chain" id="PRO_5020195221" evidence="1">
    <location>
        <begin position="22"/>
        <end position="84"/>
    </location>
</feature>
<dbReference type="Proteomes" id="UP000297149">
    <property type="component" value="Chromosome"/>
</dbReference>
<keyword evidence="3" id="KW-1185">Reference proteome</keyword>
<dbReference type="AlphaFoldDB" id="A0A4P7W448"/>
<gene>
    <name evidence="2" type="ORF">E7747_11280</name>
</gene>
<organism evidence="2 3">
    <name type="scientific">Duncaniella dubosii</name>
    <dbReference type="NCBI Taxonomy" id="2518971"/>
    <lineage>
        <taxon>Bacteria</taxon>
        <taxon>Pseudomonadati</taxon>
        <taxon>Bacteroidota</taxon>
        <taxon>Bacteroidia</taxon>
        <taxon>Bacteroidales</taxon>
        <taxon>Muribaculaceae</taxon>
        <taxon>Duncaniella</taxon>
    </lineage>
</organism>
<protein>
    <submittedName>
        <fullName evidence="2">Uncharacterized protein</fullName>
    </submittedName>
</protein>
<dbReference type="EMBL" id="CP039396">
    <property type="protein sequence ID" value="QCD42816.1"/>
    <property type="molecule type" value="Genomic_DNA"/>
</dbReference>
<proteinExistence type="predicted"/>
<keyword evidence="1" id="KW-0732">Signal</keyword>